<proteinExistence type="predicted"/>
<evidence type="ECO:0000313" key="2">
    <source>
        <dbReference type="Proteomes" id="UP001148737"/>
    </source>
</evidence>
<reference evidence="1" key="1">
    <citation type="submission" date="2022-07" db="EMBL/GenBank/DDBJ databases">
        <title>Genome Sequence of Lecanicillium saksenae.</title>
        <authorList>
            <person name="Buettner E."/>
        </authorList>
    </citation>
    <scope>NUCLEOTIDE SEQUENCE</scope>
    <source>
        <strain evidence="1">VT-O1</strain>
    </source>
</reference>
<dbReference type="Proteomes" id="UP001148737">
    <property type="component" value="Unassembled WGS sequence"/>
</dbReference>
<keyword evidence="2" id="KW-1185">Reference proteome</keyword>
<dbReference type="EMBL" id="JANAKD010000004">
    <property type="protein sequence ID" value="KAJ3499664.1"/>
    <property type="molecule type" value="Genomic_DNA"/>
</dbReference>
<protein>
    <submittedName>
        <fullName evidence="1">Uncharacterized protein</fullName>
    </submittedName>
</protein>
<evidence type="ECO:0000313" key="1">
    <source>
        <dbReference type="EMBL" id="KAJ3499664.1"/>
    </source>
</evidence>
<organism evidence="1 2">
    <name type="scientific">Lecanicillium saksenae</name>
    <dbReference type="NCBI Taxonomy" id="468837"/>
    <lineage>
        <taxon>Eukaryota</taxon>
        <taxon>Fungi</taxon>
        <taxon>Dikarya</taxon>
        <taxon>Ascomycota</taxon>
        <taxon>Pezizomycotina</taxon>
        <taxon>Sordariomycetes</taxon>
        <taxon>Hypocreomycetidae</taxon>
        <taxon>Hypocreales</taxon>
        <taxon>Cordycipitaceae</taxon>
        <taxon>Lecanicillium</taxon>
    </lineage>
</organism>
<sequence>MKASLLSIVGLPILCSSAFLPEKLRHTDSDQVYNLHISQSSFTLNDGYDASFNGSSNDGKYMIDIQDNSGTITQNGRVTNVVVSQQIPWAGVRTLYAIMGVNSEAVLMGWIYCTNQNTIEDLWLEDTTGAVGFTSQLGSSVVGYCQESNTARAVTLSAPDEDISVALPTSYPTMDGGANLSLTSSGAGSVMLDGNRFDLAPFAVVDCSDCQSASGQSGNGWFETHSVMKATESNNICLGIFYLPIQSNGDVQLAYMNCFREQIGDQVFHGVSYQLPTRRSASLTTLVSHQAHLPH</sequence>
<name>A0ACC1RAU3_9HYPO</name>
<comment type="caution">
    <text evidence="1">The sequence shown here is derived from an EMBL/GenBank/DDBJ whole genome shotgun (WGS) entry which is preliminary data.</text>
</comment>
<accession>A0ACC1RAU3</accession>
<gene>
    <name evidence="1" type="ORF">NLG97_g130</name>
</gene>